<keyword evidence="2" id="KW-0805">Transcription regulation</keyword>
<protein>
    <recommendedName>
        <fullName evidence="8">BHLH domain-containing protein</fullName>
    </recommendedName>
</protein>
<dbReference type="AlphaFoldDB" id="A0A4P9XKT9"/>
<dbReference type="GO" id="GO:0005634">
    <property type="term" value="C:nucleus"/>
    <property type="evidence" value="ECO:0007669"/>
    <property type="project" value="UniProtKB-SubCell"/>
</dbReference>
<feature type="compositionally biased region" description="Low complexity" evidence="7">
    <location>
        <begin position="54"/>
        <end position="66"/>
    </location>
</feature>
<keyword evidence="5" id="KW-0539">Nucleus</keyword>
<evidence type="ECO:0000259" key="8">
    <source>
        <dbReference type="PROSITE" id="PS50888"/>
    </source>
</evidence>
<dbReference type="EMBL" id="KZ992898">
    <property type="protein sequence ID" value="RKP06366.1"/>
    <property type="molecule type" value="Genomic_DNA"/>
</dbReference>
<keyword evidence="3" id="KW-0238">DNA-binding</keyword>
<dbReference type="PROSITE" id="PS50888">
    <property type="entry name" value="BHLH"/>
    <property type="match status" value="1"/>
</dbReference>
<dbReference type="STRING" id="78915.A0A4P9XKT9"/>
<evidence type="ECO:0000256" key="2">
    <source>
        <dbReference type="ARBA" id="ARBA00023015"/>
    </source>
</evidence>
<evidence type="ECO:0000256" key="1">
    <source>
        <dbReference type="ARBA" id="ARBA00004123"/>
    </source>
</evidence>
<organism evidence="9 10">
    <name type="scientific">Thamnocephalis sphaerospora</name>
    <dbReference type="NCBI Taxonomy" id="78915"/>
    <lineage>
        <taxon>Eukaryota</taxon>
        <taxon>Fungi</taxon>
        <taxon>Fungi incertae sedis</taxon>
        <taxon>Zoopagomycota</taxon>
        <taxon>Zoopagomycotina</taxon>
        <taxon>Zoopagomycetes</taxon>
        <taxon>Zoopagales</taxon>
        <taxon>Sigmoideomycetaceae</taxon>
        <taxon>Thamnocephalis</taxon>
    </lineage>
</organism>
<keyword evidence="10" id="KW-1185">Reference proteome</keyword>
<evidence type="ECO:0000256" key="3">
    <source>
        <dbReference type="ARBA" id="ARBA00023125"/>
    </source>
</evidence>
<name>A0A4P9XKT9_9FUNG</name>
<evidence type="ECO:0000256" key="6">
    <source>
        <dbReference type="SAM" id="Coils"/>
    </source>
</evidence>
<dbReference type="GO" id="GO:0000978">
    <property type="term" value="F:RNA polymerase II cis-regulatory region sequence-specific DNA binding"/>
    <property type="evidence" value="ECO:0007669"/>
    <property type="project" value="TreeGrafter"/>
</dbReference>
<evidence type="ECO:0000313" key="10">
    <source>
        <dbReference type="Proteomes" id="UP000271241"/>
    </source>
</evidence>
<keyword evidence="4" id="KW-0804">Transcription</keyword>
<dbReference type="PANTHER" id="PTHR15741:SF27">
    <property type="entry name" value="TRANSCRIPTION FACTOR AP-4"/>
    <property type="match status" value="1"/>
</dbReference>
<feature type="domain" description="BHLH" evidence="8">
    <location>
        <begin position="414"/>
        <end position="468"/>
    </location>
</feature>
<dbReference type="Pfam" id="PF00010">
    <property type="entry name" value="HLH"/>
    <property type="match status" value="1"/>
</dbReference>
<dbReference type="GO" id="GO:0000981">
    <property type="term" value="F:DNA-binding transcription factor activity, RNA polymerase II-specific"/>
    <property type="evidence" value="ECO:0007669"/>
    <property type="project" value="TreeGrafter"/>
</dbReference>
<dbReference type="SUPFAM" id="SSF47459">
    <property type="entry name" value="HLH, helix-loop-helix DNA-binding domain"/>
    <property type="match status" value="1"/>
</dbReference>
<dbReference type="InterPro" id="IPR052207">
    <property type="entry name" value="Max-like/E-box_TFs"/>
</dbReference>
<dbReference type="SMART" id="SM00353">
    <property type="entry name" value="HLH"/>
    <property type="match status" value="1"/>
</dbReference>
<dbReference type="CDD" id="cd11387">
    <property type="entry name" value="bHLHzip_USF_MITF"/>
    <property type="match status" value="1"/>
</dbReference>
<keyword evidence="6" id="KW-0175">Coiled coil</keyword>
<reference evidence="10" key="1">
    <citation type="journal article" date="2018" name="Nat. Microbiol.">
        <title>Leveraging single-cell genomics to expand the fungal tree of life.</title>
        <authorList>
            <person name="Ahrendt S.R."/>
            <person name="Quandt C.A."/>
            <person name="Ciobanu D."/>
            <person name="Clum A."/>
            <person name="Salamov A."/>
            <person name="Andreopoulos B."/>
            <person name="Cheng J.F."/>
            <person name="Woyke T."/>
            <person name="Pelin A."/>
            <person name="Henrissat B."/>
            <person name="Reynolds N.K."/>
            <person name="Benny G.L."/>
            <person name="Smith M.E."/>
            <person name="James T.Y."/>
            <person name="Grigoriev I.V."/>
        </authorList>
    </citation>
    <scope>NUCLEOTIDE SEQUENCE [LARGE SCALE GENOMIC DNA]</scope>
    <source>
        <strain evidence="10">RSA 1356</strain>
    </source>
</reference>
<dbReference type="Proteomes" id="UP000271241">
    <property type="component" value="Unassembled WGS sequence"/>
</dbReference>
<dbReference type="OrthoDB" id="690068at2759"/>
<dbReference type="PANTHER" id="PTHR15741">
    <property type="entry name" value="BASIC HELIX-LOOP-HELIX ZIP TRANSCRIPTION FACTOR"/>
    <property type="match status" value="1"/>
</dbReference>
<gene>
    <name evidence="9" type="ORF">THASP1DRAFT_31810</name>
</gene>
<sequence length="574" mass="59911">MLLDAQQPYYAPTSVGSIDPSSKFPLDMANIGDNIHHHNNNGLAFRLANPTSYHLQQQQLHQQQQQRHPDTNGGDFGFSEAMSDMLSEAASSPDLGPQGLRGMHTIDPTLLQLGGLDKLSASPPIKNEMISPELHAMDLNQQRVAAAAAAMAANMAAASMGSPLLGVNAFDDDLSLGMGASPPTTSFLAMQQFGATTGHPFAAGLAAAMAANAHQAYQQQQQQQQPLQQDARHRSSSAGAASSSDELSVAMQDASSNFIGTSNASVPPMDMKVAGSGRYLRYAAGSTVGVPIAGAPAGASVIGGPTSGFQSMSMPIHLGMSTSAGNNAADWFGSATAAAATNGGLDVGSFPGMHSGAVPFGATAQNGVAGRAASDPNSGPGSATDMSMLNPMLDAEDIKGSHHQAQLLYEKRRRRRESHNAVERRRRDNINERIQELSTLLPDCVTDPNNKPNKGAVLRKSVDYIRHMQQMMQQYTRRNKELEAQLAQLQRERGLAGPDAGSLSMAASAPTSAAAAMAMAPMAMSLSMAAPGTPRATTTASVTADPTRVVMLTPVTTKSSILSGSSSSTKLLGH</sequence>
<dbReference type="InterPro" id="IPR036638">
    <property type="entry name" value="HLH_DNA-bd_sf"/>
</dbReference>
<evidence type="ECO:0000256" key="4">
    <source>
        <dbReference type="ARBA" id="ARBA00023163"/>
    </source>
</evidence>
<feature type="compositionally biased region" description="Low complexity" evidence="7">
    <location>
        <begin position="216"/>
        <end position="229"/>
    </location>
</feature>
<comment type="subcellular location">
    <subcellularLocation>
        <location evidence="1">Nucleus</location>
    </subcellularLocation>
</comment>
<dbReference type="GO" id="GO:0046983">
    <property type="term" value="F:protein dimerization activity"/>
    <property type="evidence" value="ECO:0007669"/>
    <property type="project" value="InterPro"/>
</dbReference>
<evidence type="ECO:0000256" key="5">
    <source>
        <dbReference type="ARBA" id="ARBA00023242"/>
    </source>
</evidence>
<feature type="region of interest" description="Disordered" evidence="7">
    <location>
        <begin position="216"/>
        <end position="246"/>
    </location>
</feature>
<feature type="coiled-coil region" evidence="6">
    <location>
        <begin position="465"/>
        <end position="492"/>
    </location>
</feature>
<evidence type="ECO:0000313" key="9">
    <source>
        <dbReference type="EMBL" id="RKP06366.1"/>
    </source>
</evidence>
<feature type="region of interest" description="Disordered" evidence="7">
    <location>
        <begin position="54"/>
        <end position="79"/>
    </location>
</feature>
<dbReference type="InterPro" id="IPR011598">
    <property type="entry name" value="bHLH_dom"/>
</dbReference>
<evidence type="ECO:0000256" key="7">
    <source>
        <dbReference type="SAM" id="MobiDB-lite"/>
    </source>
</evidence>
<dbReference type="Gene3D" id="4.10.280.10">
    <property type="entry name" value="Helix-loop-helix DNA-binding domain"/>
    <property type="match status" value="1"/>
</dbReference>
<accession>A0A4P9XKT9</accession>
<proteinExistence type="predicted"/>